<dbReference type="eggNOG" id="COG3064">
    <property type="taxonomic scope" value="Bacteria"/>
</dbReference>
<dbReference type="AlphaFoldDB" id="L0DE21"/>
<feature type="transmembrane region" description="Helical" evidence="1">
    <location>
        <begin position="60"/>
        <end position="77"/>
    </location>
</feature>
<accession>L0DE21</accession>
<keyword evidence="1" id="KW-1133">Transmembrane helix</keyword>
<keyword evidence="1" id="KW-0472">Membrane</keyword>
<dbReference type="STRING" id="886293.Sinac_2823"/>
<dbReference type="Proteomes" id="UP000010798">
    <property type="component" value="Chromosome"/>
</dbReference>
<evidence type="ECO:0000313" key="3">
    <source>
        <dbReference type="EMBL" id="AGA27115.1"/>
    </source>
</evidence>
<evidence type="ECO:0000256" key="1">
    <source>
        <dbReference type="SAM" id="Phobius"/>
    </source>
</evidence>
<evidence type="ECO:0000313" key="4">
    <source>
        <dbReference type="Proteomes" id="UP000010798"/>
    </source>
</evidence>
<name>L0DE21_SINAD</name>
<dbReference type="EMBL" id="CP003364">
    <property type="protein sequence ID" value="AGA27115.1"/>
    <property type="molecule type" value="Genomic_DNA"/>
</dbReference>
<evidence type="ECO:0000259" key="2">
    <source>
        <dbReference type="Pfam" id="PF04151"/>
    </source>
</evidence>
<reference evidence="3 4" key="1">
    <citation type="submission" date="2012-02" db="EMBL/GenBank/DDBJ databases">
        <title>Complete sequence of chromosome of Singulisphaera acidiphila DSM 18658.</title>
        <authorList>
            <consortium name="US DOE Joint Genome Institute (JGI-PGF)"/>
            <person name="Lucas S."/>
            <person name="Copeland A."/>
            <person name="Lapidus A."/>
            <person name="Glavina del Rio T."/>
            <person name="Dalin E."/>
            <person name="Tice H."/>
            <person name="Bruce D."/>
            <person name="Goodwin L."/>
            <person name="Pitluck S."/>
            <person name="Peters L."/>
            <person name="Ovchinnikova G."/>
            <person name="Chertkov O."/>
            <person name="Kyrpides N."/>
            <person name="Mavromatis K."/>
            <person name="Ivanova N."/>
            <person name="Brettin T."/>
            <person name="Detter J.C."/>
            <person name="Han C."/>
            <person name="Larimer F."/>
            <person name="Land M."/>
            <person name="Hauser L."/>
            <person name="Markowitz V."/>
            <person name="Cheng J.-F."/>
            <person name="Hugenholtz P."/>
            <person name="Woyke T."/>
            <person name="Wu D."/>
            <person name="Tindall B."/>
            <person name="Pomrenke H."/>
            <person name="Brambilla E."/>
            <person name="Klenk H.-P."/>
            <person name="Eisen J.A."/>
        </authorList>
    </citation>
    <scope>NUCLEOTIDE SEQUENCE [LARGE SCALE GENOMIC DNA]</scope>
    <source>
        <strain evidence="4">ATCC BAA-1392 / DSM 18658 / VKM B-2454 / MOB10</strain>
    </source>
</reference>
<gene>
    <name evidence="3" type="ordered locus">Sinac_2823</name>
</gene>
<protein>
    <submittedName>
        <fullName evidence="3">Putative pre-peptidase</fullName>
    </submittedName>
</protein>
<feature type="domain" description="Peptidase C-terminal archaeal/bacterial" evidence="2">
    <location>
        <begin position="386"/>
        <end position="454"/>
    </location>
</feature>
<dbReference type="Gene3D" id="2.60.120.380">
    <property type="match status" value="2"/>
</dbReference>
<proteinExistence type="predicted"/>
<dbReference type="KEGG" id="saci:Sinac_2823"/>
<dbReference type="HOGENOM" id="CLU_457005_0_0_0"/>
<dbReference type="Pfam" id="PF04151">
    <property type="entry name" value="PPC"/>
    <property type="match status" value="1"/>
</dbReference>
<keyword evidence="1" id="KW-0812">Transmembrane</keyword>
<sequence>MERQFPVFKRPSKDRELTLHSRPFFWDGGRGASSPLRNETVHPHLSNPTNDSRSMMTTRILLASLIALLAAATTAQAKPPTLDRLFPPGAQRGQTVAVTASGSFEHWPVRVWSDAPGVEISPAKEKGQLSVVVSSDAKPGVRWIRLSDEEGATALRPFVVGVLPELVEIESKDKPIVLESSRVTINGRLGKGGDVDEFSVPLKKGETLVAAVDANGLLGSPMDAVLQVASPEGFVVAQNDDDRGFDPRLTFEVPVDGTYVVRIFAFPATPDSTIGFAGGDAYIYRLTLTTGGFLDYSYPLAVTRSDPGQVEAHGWNVPETAKHLAVATDASHDRASLVHPDFANTVDVQLVAHAALTEQEPSDPAHPQAIPVPSTLTGRIAPARDQDIFTFNAKKGQSLNVVVESQSLGAPLDPVLRVTDHQGKTLNEVDDNGKELDIRLAFTPPADGEYRLSIRDLHGQGGDRFVYRLTVAAPEPDYELTLKSDRLTLTPDQAGTFEVTIERKNGFNGPIDVRFDGLPEGLNAPSVRSEPGKDTEKKVTLSLTATATALSGPFRVLGSTADGAMLERPARSVIEGVSATTDRPWLTVLKPAAPKAP</sequence>
<keyword evidence="4" id="KW-1185">Reference proteome</keyword>
<dbReference type="InterPro" id="IPR007280">
    <property type="entry name" value="Peptidase_C_arc/bac"/>
</dbReference>
<organism evidence="3 4">
    <name type="scientific">Singulisphaera acidiphila (strain ATCC BAA-1392 / DSM 18658 / VKM B-2454 / MOB10)</name>
    <dbReference type="NCBI Taxonomy" id="886293"/>
    <lineage>
        <taxon>Bacteria</taxon>
        <taxon>Pseudomonadati</taxon>
        <taxon>Planctomycetota</taxon>
        <taxon>Planctomycetia</taxon>
        <taxon>Isosphaerales</taxon>
        <taxon>Isosphaeraceae</taxon>
        <taxon>Singulisphaera</taxon>
    </lineage>
</organism>